<dbReference type="GO" id="GO:0046933">
    <property type="term" value="F:proton-transporting ATP synthase activity, rotational mechanism"/>
    <property type="evidence" value="ECO:0007669"/>
    <property type="project" value="UniProtKB-UniRule"/>
</dbReference>
<keyword evidence="7" id="KW-0139">CF(1)</keyword>
<dbReference type="InterPro" id="IPR000711">
    <property type="entry name" value="ATPase_OSCP/dsu"/>
</dbReference>
<accession>A0A2S4NB44</accession>
<reference evidence="8 9" key="1">
    <citation type="submission" date="2018-01" db="EMBL/GenBank/DDBJ databases">
        <title>Genomic Encyclopedia of Type Strains, Phase I: the one thousand microbial genomes (KMG-I) project.</title>
        <authorList>
            <person name="Goeker M."/>
        </authorList>
    </citation>
    <scope>NUCLEOTIDE SEQUENCE [LARGE SCALE GENOMIC DNA]</scope>
    <source>
        <strain evidence="8 9">DSM 17960</strain>
    </source>
</reference>
<dbReference type="GO" id="GO:0045259">
    <property type="term" value="C:proton-transporting ATP synthase complex"/>
    <property type="evidence" value="ECO:0007669"/>
    <property type="project" value="UniProtKB-KW"/>
</dbReference>
<comment type="function">
    <text evidence="7">This protein is part of the stalk that links CF(0) to CF(1). It either transmits conformational changes from CF(0) to CF(1) or is implicated in proton conduction.</text>
</comment>
<dbReference type="InterPro" id="IPR026015">
    <property type="entry name" value="ATP_synth_OSCP/delta_N_sf"/>
</dbReference>
<dbReference type="PRINTS" id="PR00125">
    <property type="entry name" value="ATPASEDELTA"/>
</dbReference>
<dbReference type="Proteomes" id="UP000237056">
    <property type="component" value="Unassembled WGS sequence"/>
</dbReference>
<keyword evidence="6 7" id="KW-0066">ATP synthesis</keyword>
<dbReference type="NCBIfam" id="TIGR01145">
    <property type="entry name" value="ATP_synt_delta"/>
    <property type="match status" value="1"/>
</dbReference>
<keyword evidence="5 7" id="KW-0472">Membrane</keyword>
<evidence type="ECO:0000256" key="3">
    <source>
        <dbReference type="ARBA" id="ARBA00022781"/>
    </source>
</evidence>
<evidence type="ECO:0000313" key="8">
    <source>
        <dbReference type="EMBL" id="POS02919.1"/>
    </source>
</evidence>
<dbReference type="Gene3D" id="1.10.520.20">
    <property type="entry name" value="N-terminal domain of the delta subunit of the F1F0-ATP synthase"/>
    <property type="match status" value="1"/>
</dbReference>
<evidence type="ECO:0000256" key="2">
    <source>
        <dbReference type="ARBA" id="ARBA00022448"/>
    </source>
</evidence>
<sequence length="176" mass="19541">MSRAAIRYAKAILDNASVKGNAEVVNNDMKLILETIQGNKELKTFINSPVVKQEMKRSALSQIFSAVNDETKSLFQLLASNARFELLDDIAIQYHNLYNDSIGIEKAYVTTAVAITPELESKVIAKASEFTSKKITIENLVDPSIIGGFILRVADKQYNASVSSRLAELKREFIIN</sequence>
<dbReference type="SUPFAM" id="SSF47928">
    <property type="entry name" value="N-terminal domain of the delta subunit of the F1F0-ATP synthase"/>
    <property type="match status" value="1"/>
</dbReference>
<evidence type="ECO:0000313" key="9">
    <source>
        <dbReference type="Proteomes" id="UP000237056"/>
    </source>
</evidence>
<organism evidence="8 9">
    <name type="scientific">Flavobacterium croceum DSM 17960</name>
    <dbReference type="NCBI Taxonomy" id="1121886"/>
    <lineage>
        <taxon>Bacteria</taxon>
        <taxon>Pseudomonadati</taxon>
        <taxon>Bacteroidota</taxon>
        <taxon>Flavobacteriia</taxon>
        <taxon>Flavobacteriales</taxon>
        <taxon>Flavobacteriaceae</taxon>
        <taxon>Flavobacterium</taxon>
    </lineage>
</organism>
<gene>
    <name evidence="7" type="primary">atpH</name>
    <name evidence="8" type="ORF">Q361_10117</name>
</gene>
<protein>
    <recommendedName>
        <fullName evidence="7">ATP synthase subunit delta</fullName>
    </recommendedName>
    <alternativeName>
        <fullName evidence="7">ATP synthase F(1) sector subunit delta</fullName>
    </alternativeName>
    <alternativeName>
        <fullName evidence="7">F-type ATPase subunit delta</fullName>
        <shortName evidence="7">F-ATPase subunit delta</shortName>
    </alternativeName>
</protein>
<dbReference type="AlphaFoldDB" id="A0A2S4NB44"/>
<keyword evidence="9" id="KW-1185">Reference proteome</keyword>
<dbReference type="HAMAP" id="MF_01416">
    <property type="entry name" value="ATP_synth_delta_bact"/>
    <property type="match status" value="1"/>
</dbReference>
<name>A0A2S4NB44_9FLAO</name>
<dbReference type="GO" id="GO:0005886">
    <property type="term" value="C:plasma membrane"/>
    <property type="evidence" value="ECO:0007669"/>
    <property type="project" value="UniProtKB-SubCell"/>
</dbReference>
<evidence type="ECO:0000256" key="4">
    <source>
        <dbReference type="ARBA" id="ARBA00023065"/>
    </source>
</evidence>
<evidence type="ECO:0000256" key="5">
    <source>
        <dbReference type="ARBA" id="ARBA00023136"/>
    </source>
</evidence>
<comment type="function">
    <text evidence="7">F(1)F(0) ATP synthase produces ATP from ADP in the presence of a proton or sodium gradient. F-type ATPases consist of two structural domains, F(1) containing the extramembraneous catalytic core and F(0) containing the membrane proton channel, linked together by a central stalk and a peripheral stalk. During catalysis, ATP synthesis in the catalytic domain of F(1) is coupled via a rotary mechanism of the central stalk subunits to proton translocation.</text>
</comment>
<keyword evidence="4 7" id="KW-0406">Ion transport</keyword>
<proteinExistence type="inferred from homology"/>
<dbReference type="PANTHER" id="PTHR11910">
    <property type="entry name" value="ATP SYNTHASE DELTA CHAIN"/>
    <property type="match status" value="1"/>
</dbReference>
<comment type="subcellular location">
    <subcellularLocation>
        <location evidence="7">Cell membrane</location>
        <topology evidence="7">Peripheral membrane protein</topology>
    </subcellularLocation>
    <subcellularLocation>
        <location evidence="1">Membrane</location>
    </subcellularLocation>
</comment>
<comment type="similarity">
    <text evidence="7">Belongs to the ATPase delta chain family.</text>
</comment>
<evidence type="ECO:0000256" key="7">
    <source>
        <dbReference type="HAMAP-Rule" id="MF_01416"/>
    </source>
</evidence>
<keyword evidence="2 7" id="KW-0813">Transport</keyword>
<keyword evidence="7" id="KW-1003">Cell membrane</keyword>
<dbReference type="Pfam" id="PF00213">
    <property type="entry name" value="OSCP"/>
    <property type="match status" value="1"/>
</dbReference>
<keyword evidence="3 7" id="KW-0375">Hydrogen ion transport</keyword>
<evidence type="ECO:0000256" key="1">
    <source>
        <dbReference type="ARBA" id="ARBA00004370"/>
    </source>
</evidence>
<evidence type="ECO:0000256" key="6">
    <source>
        <dbReference type="ARBA" id="ARBA00023310"/>
    </source>
</evidence>
<dbReference type="EMBL" id="PQNY01000001">
    <property type="protein sequence ID" value="POS02919.1"/>
    <property type="molecule type" value="Genomic_DNA"/>
</dbReference>
<comment type="caution">
    <text evidence="8">The sequence shown here is derived from an EMBL/GenBank/DDBJ whole genome shotgun (WGS) entry which is preliminary data.</text>
</comment>